<evidence type="ECO:0008006" key="3">
    <source>
        <dbReference type="Google" id="ProtNLM"/>
    </source>
</evidence>
<reference evidence="1 2" key="1">
    <citation type="submission" date="2015-09" db="EMBL/GenBank/DDBJ databases">
        <title>Draft genome sequence of Alicyclobacillus ferrooxydans DSM 22381.</title>
        <authorList>
            <person name="Hemp J."/>
        </authorList>
    </citation>
    <scope>NUCLEOTIDE SEQUENCE [LARGE SCALE GENOMIC DNA]</scope>
    <source>
        <strain evidence="1 2">TC-34</strain>
    </source>
</reference>
<accession>A0A0P9EHE9</accession>
<dbReference type="Proteomes" id="UP000050482">
    <property type="component" value="Unassembled WGS sequence"/>
</dbReference>
<sequence length="72" mass="8274">MDSQWRPFDTYHSPFDPCPPKPKSYIVPPNQFIVFQAKGMKQFAPQEALKRGTLWPDLYSPYEAMPQGGARS</sequence>
<gene>
    <name evidence="1" type="ORF">AN477_20010</name>
</gene>
<proteinExistence type="predicted"/>
<evidence type="ECO:0000313" key="1">
    <source>
        <dbReference type="EMBL" id="KPV42052.1"/>
    </source>
</evidence>
<dbReference type="InterPro" id="IPR020256">
    <property type="entry name" value="Spore_coat_CotJA"/>
</dbReference>
<dbReference type="STRING" id="471514.AN477_20010"/>
<keyword evidence="2" id="KW-1185">Reference proteome</keyword>
<dbReference type="RefSeq" id="WP_054970961.1">
    <property type="nucleotide sequence ID" value="NZ_LJCO01000085.1"/>
</dbReference>
<dbReference type="Pfam" id="PF11007">
    <property type="entry name" value="CotJA"/>
    <property type="match status" value="1"/>
</dbReference>
<organism evidence="1 2">
    <name type="scientific">Alicyclobacillus ferrooxydans</name>
    <dbReference type="NCBI Taxonomy" id="471514"/>
    <lineage>
        <taxon>Bacteria</taxon>
        <taxon>Bacillati</taxon>
        <taxon>Bacillota</taxon>
        <taxon>Bacilli</taxon>
        <taxon>Bacillales</taxon>
        <taxon>Alicyclobacillaceae</taxon>
        <taxon>Alicyclobacillus</taxon>
    </lineage>
</organism>
<dbReference type="OrthoDB" id="2376696at2"/>
<protein>
    <recommendedName>
        <fullName evidence="3">Spore coat protein CotJA</fullName>
    </recommendedName>
</protein>
<dbReference type="EMBL" id="LJCO01000085">
    <property type="protein sequence ID" value="KPV42052.1"/>
    <property type="molecule type" value="Genomic_DNA"/>
</dbReference>
<dbReference type="AlphaFoldDB" id="A0A0P9EHE9"/>
<name>A0A0P9EHE9_9BACL</name>
<evidence type="ECO:0000313" key="2">
    <source>
        <dbReference type="Proteomes" id="UP000050482"/>
    </source>
</evidence>
<dbReference type="PATRIC" id="fig|471514.4.peg.1107"/>
<comment type="caution">
    <text evidence="1">The sequence shown here is derived from an EMBL/GenBank/DDBJ whole genome shotgun (WGS) entry which is preliminary data.</text>
</comment>